<evidence type="ECO:0000256" key="8">
    <source>
        <dbReference type="SAM" id="MobiDB-lite"/>
    </source>
</evidence>
<dbReference type="PROSITE" id="PS51391">
    <property type="entry name" value="CID"/>
    <property type="match status" value="1"/>
</dbReference>
<gene>
    <name evidence="11" type="ORF">BJ878DRAFT_521489</name>
</gene>
<evidence type="ECO:0000259" key="9">
    <source>
        <dbReference type="PROSITE" id="PS50102"/>
    </source>
</evidence>
<evidence type="ECO:0000256" key="7">
    <source>
        <dbReference type="PROSITE-ProRule" id="PRU00176"/>
    </source>
</evidence>
<keyword evidence="4 7" id="KW-0694">RNA-binding</keyword>
<dbReference type="Proteomes" id="UP000887226">
    <property type="component" value="Unassembled WGS sequence"/>
</dbReference>
<evidence type="ECO:0000256" key="1">
    <source>
        <dbReference type="ARBA" id="ARBA00004123"/>
    </source>
</evidence>
<feature type="domain" description="CID" evidence="10">
    <location>
        <begin position="1"/>
        <end position="154"/>
    </location>
</feature>
<dbReference type="GO" id="GO:0017070">
    <property type="term" value="F:U6 snRNA binding"/>
    <property type="evidence" value="ECO:0007669"/>
    <property type="project" value="TreeGrafter"/>
</dbReference>
<dbReference type="Gene3D" id="3.30.70.330">
    <property type="match status" value="1"/>
</dbReference>
<keyword evidence="6" id="KW-0539">Nucleus</keyword>
<dbReference type="PANTHER" id="PTHR14089:SF2">
    <property type="entry name" value="PRE-MRNA-SPLICING FACTOR CWC2"/>
    <property type="match status" value="1"/>
</dbReference>
<feature type="compositionally biased region" description="Basic and acidic residues" evidence="8">
    <location>
        <begin position="666"/>
        <end position="682"/>
    </location>
</feature>
<dbReference type="SMART" id="SM00582">
    <property type="entry name" value="RPR"/>
    <property type="match status" value="1"/>
</dbReference>
<dbReference type="FunFam" id="3.30.70.330:FF:000397">
    <property type="entry name" value="RNA binding protein Nrd1"/>
    <property type="match status" value="1"/>
</dbReference>
<protein>
    <submittedName>
        <fullName evidence="11">Uncharacterized protein</fullName>
    </submittedName>
</protein>
<dbReference type="GO" id="GO:0010629">
    <property type="term" value="P:negative regulation of gene expression"/>
    <property type="evidence" value="ECO:0007669"/>
    <property type="project" value="UniProtKB-ARBA"/>
</dbReference>
<dbReference type="Gene3D" id="1.25.40.90">
    <property type="match status" value="1"/>
</dbReference>
<keyword evidence="12" id="KW-1185">Reference proteome</keyword>
<dbReference type="InterPro" id="IPR012677">
    <property type="entry name" value="Nucleotide-bd_a/b_plait_sf"/>
</dbReference>
<dbReference type="GO" id="GO:0008380">
    <property type="term" value="P:RNA splicing"/>
    <property type="evidence" value="ECO:0007669"/>
    <property type="project" value="UniProtKB-KW"/>
</dbReference>
<sequence length="736" mass="79470">MSSPVAVLEAVLQAMLELKPPGISGSRVQAITVLCVDNVQSESVLVQKLYTHLKKAPPTHKLGVLYVVDSVTRKWTESAKQAGQLINNTAEDGTFAAGVNRVQELLPVLMHDIIQTAPANQKEKIKKLIDIWEKGQTFPLQALNSFKAELGAVHSQENISFTPPGSPPPNLIAPQVQGLLQGQNTQPVVSVPLPTPTNGSGDVLAALGRIASMARQNAAAAAPPPSNQKNAPLQAPVMKQAYPPVSSVNQPGNFASPALSFSNGGQNYASNQATAHSAVPPTMTPVMPSKNVDPAVLQQQVALFKTLSAAGMPIDQIAGLIAGLAQNAGTAPPVPIIGPAGRVPHPQFASQNQIPVAHNGQNGFNQSHVQNQNGSQNGSQNGWGARPNEARDRNGPDRVQERRRSRSPSPSRGWNGVGSPNSRRRNDHFEGDRSPGRNRDDRGRGDNRVVRADNYRQRSPSRWKRSPTPPRQRGADEKWIEFDPSLPEGNIKVLSRTLFVGGVTMPEYELRRIFEPFGRVQTCIVNKDKRHAFVKMFTRADAVTARDGMEKNRNSDSQLRTRWGVGFGPRDCSDYQTGVSIIPLERLTDADRKWMLSADNGGTGGKPIITGMVVEEPDIEIGQGVSSKAISRRMQTDKAGNNGPKSNRGGRNDDDGGQRHWGGGRGNREDRRSDDRHEDGNDRFSQSSAPPPVPAFGLAGLPFTFPTLPNGMPMLPPGFQFPTSQTPSQPPPPGRS</sequence>
<dbReference type="OrthoDB" id="79367at2759"/>
<dbReference type="GO" id="GO:0071007">
    <property type="term" value="C:U2-type catalytic step 2 spliceosome"/>
    <property type="evidence" value="ECO:0007669"/>
    <property type="project" value="TreeGrafter"/>
</dbReference>
<evidence type="ECO:0000256" key="5">
    <source>
        <dbReference type="ARBA" id="ARBA00023187"/>
    </source>
</evidence>
<dbReference type="GO" id="GO:0031124">
    <property type="term" value="P:mRNA 3'-end processing"/>
    <property type="evidence" value="ECO:0007669"/>
    <property type="project" value="UniProtKB-ARBA"/>
</dbReference>
<feature type="compositionally biased region" description="Basic and acidic residues" evidence="8">
    <location>
        <begin position="388"/>
        <end position="402"/>
    </location>
</feature>
<keyword evidence="3" id="KW-0747">Spliceosome</keyword>
<name>A0A9P7YX50_9HELO</name>
<dbReference type="GO" id="GO:0031126">
    <property type="term" value="P:sno(s)RNA 3'-end processing"/>
    <property type="evidence" value="ECO:0007669"/>
    <property type="project" value="UniProtKB-ARBA"/>
</dbReference>
<evidence type="ECO:0000313" key="12">
    <source>
        <dbReference type="Proteomes" id="UP000887226"/>
    </source>
</evidence>
<dbReference type="AlphaFoldDB" id="A0A9P7YX50"/>
<dbReference type="InterPro" id="IPR006569">
    <property type="entry name" value="CID_dom"/>
</dbReference>
<dbReference type="InterPro" id="IPR000504">
    <property type="entry name" value="RRM_dom"/>
</dbReference>
<evidence type="ECO:0000256" key="3">
    <source>
        <dbReference type="ARBA" id="ARBA00022728"/>
    </source>
</evidence>
<dbReference type="InterPro" id="IPR008942">
    <property type="entry name" value="ENTH_VHS"/>
</dbReference>
<dbReference type="PANTHER" id="PTHR14089">
    <property type="entry name" value="PRE-MRNA-SPLICING FACTOR RBM22"/>
    <property type="match status" value="1"/>
</dbReference>
<dbReference type="EMBL" id="MU254237">
    <property type="protein sequence ID" value="KAG9241286.1"/>
    <property type="molecule type" value="Genomic_DNA"/>
</dbReference>
<dbReference type="FunFam" id="1.25.40.90:FF:000026">
    <property type="entry name" value="RNA binding protein Nrd1"/>
    <property type="match status" value="1"/>
</dbReference>
<dbReference type="InterPro" id="IPR035979">
    <property type="entry name" value="RBD_domain_sf"/>
</dbReference>
<feature type="region of interest" description="Disordered" evidence="8">
    <location>
        <begin position="356"/>
        <end position="476"/>
    </location>
</feature>
<dbReference type="GO" id="GO:0036002">
    <property type="term" value="F:pre-mRNA binding"/>
    <property type="evidence" value="ECO:0007669"/>
    <property type="project" value="TreeGrafter"/>
</dbReference>
<organism evidence="11 12">
    <name type="scientific">Calycina marina</name>
    <dbReference type="NCBI Taxonomy" id="1763456"/>
    <lineage>
        <taxon>Eukaryota</taxon>
        <taxon>Fungi</taxon>
        <taxon>Dikarya</taxon>
        <taxon>Ascomycota</taxon>
        <taxon>Pezizomycotina</taxon>
        <taxon>Leotiomycetes</taxon>
        <taxon>Helotiales</taxon>
        <taxon>Pezizellaceae</taxon>
        <taxon>Calycina</taxon>
    </lineage>
</organism>
<dbReference type="Pfam" id="PF21380">
    <property type="entry name" value="Nrd1-Seb1_dom2"/>
    <property type="match status" value="1"/>
</dbReference>
<accession>A0A9P7YX50</accession>
<evidence type="ECO:0000259" key="10">
    <source>
        <dbReference type="PROSITE" id="PS51391"/>
    </source>
</evidence>
<evidence type="ECO:0000256" key="6">
    <source>
        <dbReference type="ARBA" id="ARBA00023242"/>
    </source>
</evidence>
<dbReference type="Pfam" id="PF04818">
    <property type="entry name" value="CID"/>
    <property type="match status" value="1"/>
</dbReference>
<dbReference type="GO" id="GO:0000974">
    <property type="term" value="C:Prp19 complex"/>
    <property type="evidence" value="ECO:0007669"/>
    <property type="project" value="TreeGrafter"/>
</dbReference>
<dbReference type="GO" id="GO:0006369">
    <property type="term" value="P:termination of RNA polymerase II transcription"/>
    <property type="evidence" value="ECO:0007669"/>
    <property type="project" value="UniProtKB-ARBA"/>
</dbReference>
<dbReference type="CDD" id="cd16984">
    <property type="entry name" value="CID_Nrd1_like"/>
    <property type="match status" value="1"/>
</dbReference>
<evidence type="ECO:0000256" key="4">
    <source>
        <dbReference type="ARBA" id="ARBA00022884"/>
    </source>
</evidence>
<feature type="region of interest" description="Disordered" evidence="8">
    <location>
        <begin position="619"/>
        <end position="736"/>
    </location>
</feature>
<feature type="compositionally biased region" description="Low complexity" evidence="8">
    <location>
        <begin position="365"/>
        <end position="382"/>
    </location>
</feature>
<comment type="caution">
    <text evidence="11">The sequence shown here is derived from an EMBL/GenBank/DDBJ whole genome shotgun (WGS) entry which is preliminary data.</text>
</comment>
<dbReference type="InterPro" id="IPR039171">
    <property type="entry name" value="Cwc2/Slt11"/>
</dbReference>
<feature type="domain" description="RRM" evidence="9">
    <location>
        <begin position="496"/>
        <end position="566"/>
    </location>
</feature>
<evidence type="ECO:0000256" key="2">
    <source>
        <dbReference type="ARBA" id="ARBA00022553"/>
    </source>
</evidence>
<keyword evidence="2" id="KW-0597">Phosphoprotein</keyword>
<feature type="compositionally biased region" description="Basic and acidic residues" evidence="8">
    <location>
        <begin position="427"/>
        <end position="456"/>
    </location>
</feature>
<evidence type="ECO:0000313" key="11">
    <source>
        <dbReference type="EMBL" id="KAG9241286.1"/>
    </source>
</evidence>
<keyword evidence="5" id="KW-0508">mRNA splicing</keyword>
<comment type="subcellular location">
    <subcellularLocation>
        <location evidence="1">Nucleus</location>
    </subcellularLocation>
</comment>
<dbReference type="InterPro" id="IPR048892">
    <property type="entry name" value="Nrd1_Seb1_dom2"/>
</dbReference>
<reference evidence="11" key="1">
    <citation type="journal article" date="2021" name="IMA Fungus">
        <title>Genomic characterization of three marine fungi, including Emericellopsis atlantica sp. nov. with signatures of a generalist lifestyle and marine biomass degradation.</title>
        <authorList>
            <person name="Hagestad O.C."/>
            <person name="Hou L."/>
            <person name="Andersen J.H."/>
            <person name="Hansen E.H."/>
            <person name="Altermark B."/>
            <person name="Li C."/>
            <person name="Kuhnert E."/>
            <person name="Cox R.J."/>
            <person name="Crous P.W."/>
            <person name="Spatafora J.W."/>
            <person name="Lail K."/>
            <person name="Amirebrahimi M."/>
            <person name="Lipzen A."/>
            <person name="Pangilinan J."/>
            <person name="Andreopoulos W."/>
            <person name="Hayes R.D."/>
            <person name="Ng V."/>
            <person name="Grigoriev I.V."/>
            <person name="Jackson S.A."/>
            <person name="Sutton T.D.S."/>
            <person name="Dobson A.D.W."/>
            <person name="Rama T."/>
        </authorList>
    </citation>
    <scope>NUCLEOTIDE SEQUENCE</scope>
    <source>
        <strain evidence="11">TRa3180A</strain>
    </source>
</reference>
<proteinExistence type="predicted"/>
<dbReference type="Pfam" id="PF00076">
    <property type="entry name" value="RRM_1"/>
    <property type="match status" value="1"/>
</dbReference>
<dbReference type="SMART" id="SM00360">
    <property type="entry name" value="RRM"/>
    <property type="match status" value="1"/>
</dbReference>
<keyword evidence="3" id="KW-0507">mRNA processing</keyword>
<dbReference type="GO" id="GO:0071006">
    <property type="term" value="C:U2-type catalytic step 1 spliceosome"/>
    <property type="evidence" value="ECO:0007669"/>
    <property type="project" value="TreeGrafter"/>
</dbReference>
<dbReference type="PROSITE" id="PS50102">
    <property type="entry name" value="RRM"/>
    <property type="match status" value="1"/>
</dbReference>
<dbReference type="SUPFAM" id="SSF48464">
    <property type="entry name" value="ENTH/VHS domain"/>
    <property type="match status" value="1"/>
</dbReference>
<dbReference type="SUPFAM" id="SSF54928">
    <property type="entry name" value="RNA-binding domain, RBD"/>
    <property type="match status" value="1"/>
</dbReference>